<evidence type="ECO:0000313" key="2">
    <source>
        <dbReference type="EMBL" id="AYO31508.1"/>
    </source>
</evidence>
<proteinExistence type="inferred from homology"/>
<dbReference type="SUPFAM" id="SSF52768">
    <property type="entry name" value="Arginase/deacetylase"/>
    <property type="match status" value="1"/>
</dbReference>
<dbReference type="Gene3D" id="3.40.800.10">
    <property type="entry name" value="Ureohydrolase domain"/>
    <property type="match status" value="1"/>
</dbReference>
<evidence type="ECO:0000256" key="1">
    <source>
        <dbReference type="PROSITE-ProRule" id="PRU00742"/>
    </source>
</evidence>
<keyword evidence="3" id="KW-1185">Reference proteome</keyword>
<comment type="similarity">
    <text evidence="1">Belongs to the arginase family.</text>
</comment>
<sequence>MGLTKVNVIKSHSSLGFQKDLIKRATSVVDLSNMRGVRFCAEMKDFLNLKKNLCNLEPGISFLGAGDFHHLSLHFLDKLFLTPQLLLFDHHSDMMESPPGTISCGSWVRLAIREHRIKKCIVVGVNPRDEAFTGQKTGLNASFFPADLPHEHKVAGVMKEIFDSPEPVYISIDKDVLLFGEAFTNWDQGSMKLDELLDFLSIIKKAAKIVGADICGEWPAPADEIFHSMEDRKNIMKNQEANLKILNALEKIFAHQQKNSVK</sequence>
<dbReference type="InterPro" id="IPR023696">
    <property type="entry name" value="Ureohydrolase_dom_sf"/>
</dbReference>
<dbReference type="EMBL" id="CP033169">
    <property type="protein sequence ID" value="AYO31508.1"/>
    <property type="molecule type" value="Genomic_DNA"/>
</dbReference>
<dbReference type="GO" id="GO:0008783">
    <property type="term" value="F:agmatinase activity"/>
    <property type="evidence" value="ECO:0007669"/>
    <property type="project" value="TreeGrafter"/>
</dbReference>
<dbReference type="PANTHER" id="PTHR11358:SF41">
    <property type="entry name" value="ARGINASE"/>
    <property type="match status" value="1"/>
</dbReference>
<evidence type="ECO:0008006" key="4">
    <source>
        <dbReference type="Google" id="ProtNLM"/>
    </source>
</evidence>
<dbReference type="PROSITE" id="PS51409">
    <property type="entry name" value="ARGINASE_2"/>
    <property type="match status" value="1"/>
</dbReference>
<dbReference type="PANTHER" id="PTHR11358">
    <property type="entry name" value="ARGINASE/AGMATINASE"/>
    <property type="match status" value="1"/>
</dbReference>
<dbReference type="Proteomes" id="UP000280960">
    <property type="component" value="Chromosome"/>
</dbReference>
<dbReference type="Pfam" id="PF00491">
    <property type="entry name" value="Arginase"/>
    <property type="match status" value="1"/>
</dbReference>
<reference evidence="2 3" key="1">
    <citation type="submission" date="2018-10" db="EMBL/GenBank/DDBJ databases">
        <authorList>
            <person name="Zhang X."/>
        </authorList>
    </citation>
    <scope>NUCLEOTIDE SEQUENCE [LARGE SCALE GENOMIC DNA]</scope>
    <source>
        <strain evidence="2 3">SK-G1</strain>
    </source>
</reference>
<evidence type="ECO:0000313" key="3">
    <source>
        <dbReference type="Proteomes" id="UP000280960"/>
    </source>
</evidence>
<organism evidence="2 3">
    <name type="scientific">Biomaibacter acetigenes</name>
    <dbReference type="NCBI Taxonomy" id="2316383"/>
    <lineage>
        <taxon>Bacteria</taxon>
        <taxon>Bacillati</taxon>
        <taxon>Bacillota</taxon>
        <taxon>Clostridia</taxon>
        <taxon>Thermosediminibacterales</taxon>
        <taxon>Tepidanaerobacteraceae</taxon>
        <taxon>Biomaibacter</taxon>
    </lineage>
</organism>
<dbReference type="RefSeq" id="WP_120767596.1">
    <property type="nucleotide sequence ID" value="NZ_CP033169.1"/>
</dbReference>
<accession>A0A3G2R908</accession>
<dbReference type="GO" id="GO:0046872">
    <property type="term" value="F:metal ion binding"/>
    <property type="evidence" value="ECO:0007669"/>
    <property type="project" value="InterPro"/>
</dbReference>
<protein>
    <recommendedName>
        <fullName evidence="4">Arginase family protein</fullName>
    </recommendedName>
</protein>
<name>A0A3G2R908_9FIRM</name>
<dbReference type="InterPro" id="IPR006035">
    <property type="entry name" value="Ureohydrolase"/>
</dbReference>
<dbReference type="AlphaFoldDB" id="A0A3G2R908"/>
<dbReference type="GO" id="GO:0033389">
    <property type="term" value="P:putrescine biosynthetic process from arginine, via agmatine"/>
    <property type="evidence" value="ECO:0007669"/>
    <property type="project" value="TreeGrafter"/>
</dbReference>
<dbReference type="KEGG" id="bacg:D2962_13690"/>
<gene>
    <name evidence="2" type="ORF">D2962_13690</name>
</gene>